<dbReference type="Gene3D" id="3.90.1150.10">
    <property type="entry name" value="Aspartate Aminotransferase, domain 1"/>
    <property type="match status" value="1"/>
</dbReference>
<dbReference type="AlphaFoldDB" id="A0A1I2PQT8"/>
<dbReference type="GO" id="GO:0004123">
    <property type="term" value="F:cystathionine gamma-lyase activity"/>
    <property type="evidence" value="ECO:0007669"/>
    <property type="project" value="TreeGrafter"/>
</dbReference>
<dbReference type="Pfam" id="PF01053">
    <property type="entry name" value="Cys_Met_Meta_PP"/>
    <property type="match status" value="1"/>
</dbReference>
<protein>
    <recommendedName>
        <fullName evidence="4">homocysteine desulfhydrase</fullName>
        <ecNumber evidence="4">4.4.1.2</ecNumber>
    </recommendedName>
    <alternativeName>
        <fullName evidence="5">Homocysteine desulfhydrase</fullName>
    </alternativeName>
</protein>
<dbReference type="STRING" id="269670.SAMN02982927_00924"/>
<comment type="catalytic activity">
    <reaction evidence="6">
        <text>L-homocysteine + H2O = 2-oxobutanoate + hydrogen sulfide + NH4(+) + H(+)</text>
        <dbReference type="Rhea" id="RHEA:14501"/>
        <dbReference type="ChEBI" id="CHEBI:15377"/>
        <dbReference type="ChEBI" id="CHEBI:15378"/>
        <dbReference type="ChEBI" id="CHEBI:16763"/>
        <dbReference type="ChEBI" id="CHEBI:28938"/>
        <dbReference type="ChEBI" id="CHEBI:29919"/>
        <dbReference type="ChEBI" id="CHEBI:58199"/>
        <dbReference type="EC" id="4.4.1.2"/>
    </reaction>
    <physiologicalReaction direction="left-to-right" evidence="6">
        <dbReference type="Rhea" id="RHEA:14502"/>
    </physiologicalReaction>
</comment>
<dbReference type="GO" id="GO:0030170">
    <property type="term" value="F:pyridoxal phosphate binding"/>
    <property type="evidence" value="ECO:0007669"/>
    <property type="project" value="InterPro"/>
</dbReference>
<evidence type="ECO:0000256" key="5">
    <source>
        <dbReference type="ARBA" id="ARBA00047199"/>
    </source>
</evidence>
<organism evidence="10 11">
    <name type="scientific">Sporolactobacillus nakayamae</name>
    <dbReference type="NCBI Taxonomy" id="269670"/>
    <lineage>
        <taxon>Bacteria</taxon>
        <taxon>Bacillati</taxon>
        <taxon>Bacillota</taxon>
        <taxon>Bacilli</taxon>
        <taxon>Bacillales</taxon>
        <taxon>Sporolactobacillaceae</taxon>
        <taxon>Sporolactobacillus</taxon>
    </lineage>
</organism>
<dbReference type="EMBL" id="FOOY01000005">
    <property type="protein sequence ID" value="SFG17980.1"/>
    <property type="molecule type" value="Genomic_DNA"/>
</dbReference>
<reference evidence="11" key="1">
    <citation type="submission" date="2016-10" db="EMBL/GenBank/DDBJ databases">
        <authorList>
            <person name="Varghese N."/>
            <person name="Submissions S."/>
        </authorList>
    </citation>
    <scope>NUCLEOTIDE SEQUENCE [LARGE SCALE GENOMIC DNA]</scope>
    <source>
        <strain evidence="11">ATCC 700379</strain>
    </source>
</reference>
<keyword evidence="3 8" id="KW-0663">Pyridoxal phosphate</keyword>
<dbReference type="GO" id="GO:0047982">
    <property type="term" value="F:homocysteine desulfhydrase activity"/>
    <property type="evidence" value="ECO:0007669"/>
    <property type="project" value="UniProtKB-EC"/>
</dbReference>
<dbReference type="GO" id="GO:0018826">
    <property type="term" value="F:methionine gamma-lyase activity"/>
    <property type="evidence" value="ECO:0007669"/>
    <property type="project" value="UniProtKB-EC"/>
</dbReference>
<dbReference type="GO" id="GO:0019343">
    <property type="term" value="P:cysteine biosynthetic process via cystathionine"/>
    <property type="evidence" value="ECO:0007669"/>
    <property type="project" value="TreeGrafter"/>
</dbReference>
<comment type="cofactor">
    <cofactor evidence="1 9">
        <name>pyridoxal 5'-phosphate</name>
        <dbReference type="ChEBI" id="CHEBI:597326"/>
    </cofactor>
</comment>
<dbReference type="InterPro" id="IPR015421">
    <property type="entry name" value="PyrdxlP-dep_Trfase_major"/>
</dbReference>
<evidence type="ECO:0000256" key="6">
    <source>
        <dbReference type="ARBA" id="ARBA00048780"/>
    </source>
</evidence>
<gene>
    <name evidence="10" type="ORF">SAMN02982927_00924</name>
</gene>
<dbReference type="GO" id="GO:0005737">
    <property type="term" value="C:cytoplasm"/>
    <property type="evidence" value="ECO:0007669"/>
    <property type="project" value="TreeGrafter"/>
</dbReference>
<dbReference type="FunFam" id="3.40.640.10:FF:000046">
    <property type="entry name" value="Cystathionine gamma-lyase"/>
    <property type="match status" value="1"/>
</dbReference>
<dbReference type="InterPro" id="IPR000277">
    <property type="entry name" value="Cys/Met-Metab_PyrdxlP-dep_enz"/>
</dbReference>
<dbReference type="RefSeq" id="WP_218143211.1">
    <property type="nucleotide sequence ID" value="NZ_FOOY01000005.1"/>
</dbReference>
<evidence type="ECO:0000256" key="2">
    <source>
        <dbReference type="ARBA" id="ARBA00009077"/>
    </source>
</evidence>
<comment type="catalytic activity">
    <reaction evidence="7">
        <text>L-methionine + H2O = methanethiol + 2-oxobutanoate + NH4(+)</text>
        <dbReference type="Rhea" id="RHEA:23800"/>
        <dbReference type="ChEBI" id="CHEBI:15377"/>
        <dbReference type="ChEBI" id="CHEBI:16007"/>
        <dbReference type="ChEBI" id="CHEBI:16763"/>
        <dbReference type="ChEBI" id="CHEBI:28938"/>
        <dbReference type="ChEBI" id="CHEBI:57844"/>
        <dbReference type="EC" id="4.4.1.11"/>
    </reaction>
    <physiologicalReaction direction="left-to-right" evidence="7">
        <dbReference type="Rhea" id="RHEA:23801"/>
    </physiologicalReaction>
</comment>
<evidence type="ECO:0000256" key="7">
    <source>
        <dbReference type="ARBA" id="ARBA00052699"/>
    </source>
</evidence>
<dbReference type="GO" id="GO:0003962">
    <property type="term" value="F:cystathionine gamma-synthase activity"/>
    <property type="evidence" value="ECO:0007669"/>
    <property type="project" value="TreeGrafter"/>
</dbReference>
<evidence type="ECO:0000313" key="10">
    <source>
        <dbReference type="EMBL" id="SFG17980.1"/>
    </source>
</evidence>
<keyword evidence="11" id="KW-1185">Reference proteome</keyword>
<comment type="similarity">
    <text evidence="2 9">Belongs to the trans-sulfuration enzymes family.</text>
</comment>
<evidence type="ECO:0000256" key="4">
    <source>
        <dbReference type="ARBA" id="ARBA00047175"/>
    </source>
</evidence>
<sequence>MKIDSLIVKGIDAKDNPNHAVVPPIFLATTYVQDDLHGFQSFAYARGGNPTRTNLENLFSKIEQANYSYAFASGMAAVSAVFSLFQSGDKILLNNNVYGGTYRYASNLFKDRGIAYELVHDFNELKAEDLDDDVAALYLETPSNPLLRVADIRRLAAIAHERGKLLIVDNTFLTAYYQNPLALGADIVLYSATKYLSGHADVIAGLVATNREEIAQKLKFLQNTLGGILNPTDSYALIRGIKTLSVRLDRQEENTNKIITFFSGHPGIEHLYYPGSYSQEEKEIQERQSSGHGSVISIRLASDYDQDQFVAALSLFDLAVSLGGVESLICPAGNDDA</sequence>
<evidence type="ECO:0000313" key="11">
    <source>
        <dbReference type="Proteomes" id="UP000198752"/>
    </source>
</evidence>
<proteinExistence type="inferred from homology"/>
<dbReference type="Proteomes" id="UP000198752">
    <property type="component" value="Unassembled WGS sequence"/>
</dbReference>
<keyword evidence="10" id="KW-0456">Lyase</keyword>
<dbReference type="GO" id="GO:0019346">
    <property type="term" value="P:transsulfuration"/>
    <property type="evidence" value="ECO:0007669"/>
    <property type="project" value="InterPro"/>
</dbReference>
<dbReference type="InterPro" id="IPR015422">
    <property type="entry name" value="PyrdxlP-dep_Trfase_small"/>
</dbReference>
<dbReference type="PANTHER" id="PTHR11808:SF15">
    <property type="entry name" value="CYSTATHIONINE GAMMA-LYASE"/>
    <property type="match status" value="1"/>
</dbReference>
<name>A0A1I2PQT8_9BACL</name>
<feature type="modified residue" description="N6-(pyridoxal phosphate)lysine" evidence="8">
    <location>
        <position position="194"/>
    </location>
</feature>
<dbReference type="PANTHER" id="PTHR11808">
    <property type="entry name" value="TRANS-SULFURATION ENZYME FAMILY MEMBER"/>
    <property type="match status" value="1"/>
</dbReference>
<evidence type="ECO:0000256" key="3">
    <source>
        <dbReference type="ARBA" id="ARBA00022898"/>
    </source>
</evidence>
<dbReference type="EC" id="4.4.1.2" evidence="4"/>
<dbReference type="SUPFAM" id="SSF53383">
    <property type="entry name" value="PLP-dependent transferases"/>
    <property type="match status" value="1"/>
</dbReference>
<accession>A0A1I2PQT8</accession>
<dbReference type="InterPro" id="IPR015424">
    <property type="entry name" value="PyrdxlP-dep_Trfase"/>
</dbReference>
<evidence type="ECO:0000256" key="8">
    <source>
        <dbReference type="PIRSR" id="PIRSR001434-2"/>
    </source>
</evidence>
<evidence type="ECO:0000256" key="1">
    <source>
        <dbReference type="ARBA" id="ARBA00001933"/>
    </source>
</evidence>
<evidence type="ECO:0000256" key="9">
    <source>
        <dbReference type="RuleBase" id="RU362118"/>
    </source>
</evidence>
<dbReference type="PIRSF" id="PIRSF001434">
    <property type="entry name" value="CGS"/>
    <property type="match status" value="1"/>
</dbReference>
<dbReference type="Gene3D" id="3.40.640.10">
    <property type="entry name" value="Type I PLP-dependent aspartate aminotransferase-like (Major domain)"/>
    <property type="match status" value="1"/>
</dbReference>